<reference evidence="32" key="1">
    <citation type="submission" date="2022-11" db="EMBL/GenBank/DDBJ databases">
        <title>Larsenimonas rhizosphaerae sp. nov., isolated from a tidal mudflat.</title>
        <authorList>
            <person name="Lee S.D."/>
            <person name="Kim I.S."/>
        </authorList>
    </citation>
    <scope>NUCLEOTIDE SEQUENCE</scope>
    <source>
        <strain evidence="32">GH2-1</strain>
    </source>
</reference>
<keyword evidence="8" id="KW-1003">Cell membrane</keyword>
<evidence type="ECO:0000256" key="13">
    <source>
        <dbReference type="ARBA" id="ARBA00022679"/>
    </source>
</evidence>
<dbReference type="Pfam" id="PF00912">
    <property type="entry name" value="Transgly"/>
    <property type="match status" value="1"/>
</dbReference>
<dbReference type="PANTHER" id="PTHR32282:SF27">
    <property type="entry name" value="PENICILLIN-BINDING PROTEIN 1A"/>
    <property type="match status" value="1"/>
</dbReference>
<proteinExistence type="inferred from homology"/>
<comment type="catalytic activity">
    <reaction evidence="26">
        <text>[GlcNAc-(1-&gt;4)-Mur2Ac(oyl-L-Ala-gamma-D-Glu-L-Lys-D-Ala-D-Ala)](n)-di-trans,octa-cis-undecaprenyl diphosphate + beta-D-GlcNAc-(1-&gt;4)-Mur2Ac(oyl-L-Ala-gamma-D-Glu-L-Lys-D-Ala-D-Ala)-di-trans,octa-cis-undecaprenyl diphosphate = [GlcNAc-(1-&gt;4)-Mur2Ac(oyl-L-Ala-gamma-D-Glu-L-Lys-D-Ala-D-Ala)](n+1)-di-trans,octa-cis-undecaprenyl diphosphate + di-trans,octa-cis-undecaprenyl diphosphate + H(+)</text>
        <dbReference type="Rhea" id="RHEA:23708"/>
        <dbReference type="Rhea" id="RHEA-COMP:9602"/>
        <dbReference type="Rhea" id="RHEA-COMP:9603"/>
        <dbReference type="ChEBI" id="CHEBI:15378"/>
        <dbReference type="ChEBI" id="CHEBI:58405"/>
        <dbReference type="ChEBI" id="CHEBI:60033"/>
        <dbReference type="ChEBI" id="CHEBI:78435"/>
        <dbReference type="EC" id="2.4.99.28"/>
    </reaction>
</comment>
<dbReference type="Proteomes" id="UP001165678">
    <property type="component" value="Unassembled WGS sequence"/>
</dbReference>
<dbReference type="EMBL" id="JAPIVE010000002">
    <property type="protein sequence ID" value="MCX2524365.1"/>
    <property type="molecule type" value="Genomic_DNA"/>
</dbReference>
<dbReference type="GO" id="GO:0009002">
    <property type="term" value="F:serine-type D-Ala-D-Ala carboxypeptidase activity"/>
    <property type="evidence" value="ECO:0007669"/>
    <property type="project" value="UniProtKB-EC"/>
</dbReference>
<keyword evidence="11" id="KW-0645">Protease</keyword>
<evidence type="ECO:0000256" key="5">
    <source>
        <dbReference type="ARBA" id="ARBA00007739"/>
    </source>
</evidence>
<evidence type="ECO:0000256" key="4">
    <source>
        <dbReference type="ARBA" id="ARBA00007090"/>
    </source>
</evidence>
<comment type="subcellular location">
    <subcellularLocation>
        <location evidence="2">Cell inner membrane</location>
        <topology evidence="2">Single-pass type II membrane protein</topology>
    </subcellularLocation>
</comment>
<evidence type="ECO:0000313" key="32">
    <source>
        <dbReference type="EMBL" id="MCX2524365.1"/>
    </source>
</evidence>
<sequence>MKFFRRFVSRILFFLVSLTAGIALSVTGAALYFAPSLPDVHQLQNYQLQMPLRIYTEDGKLLDEFGSQKRQLVTYDEIPPQFVHALMAAEDSGFFHHPGIDPKGLLRAFVQLGASGDIQSGGSTITMQVARNYLLTLDQTFTRKIREILLSLQMEQILSKQQIMELYVNKIYLGQGSYGIGAAAEAYFDKPLGELSLPEMATIAGLPKAPSSLNPIANPERSLIRRNWILLRMRNLNYIDEATYKQAVQSPIEVSRHRTEPEVQAPYIAEMARRYALEHYGDKAYTGDYRITTTINSTYQEDARKALVKGLIDYDTRHGWRGVEKKGIPKRLADAQDSADRRGLEEELAESPEVEQTARQAAERSRTQVDGIEGDASNWVNVLDNTPAYGPLQPGIVVSTDGRQMKVLSRYDGVITIDWDGLEWAREFKSAKWRGGVPASAEAIAHRGDLIRIMKDGDHWRLSQMPDAEAAMVVLDPRTGAVRALQGGFDFHYSEFNRATQARRQAGSNFKPFIYLSALENAGMSPATIINDAPVVQGGPKDGWRPENAELNFMGPTRLRVGLYRSRNLVSIRTLQATGLDTTIAFLEKMGFNKKELPHGLSLALGSASISPLEMARGYAEIANGGYKVTPWFIKRVQQGDEGPNLLDTTPPPIACPQCDPTQSTVRMDGRIYPVAERIASPEAVYMLRSMMEDVIQKGTGHAAKALGRDDLAGKTGTSNDQRDAWFSGFNSKLVASVWVGKDSNKTTGEYGAQAALPIWMDFMGKALKGTPSARMERPADIITARIDPETGKRLQDNEPGGITEIFTKDRLPPYQERSVRPELEDQSGSQGTGSYDAIF</sequence>
<dbReference type="InterPro" id="IPR036950">
    <property type="entry name" value="PBP_transglycosylase"/>
</dbReference>
<evidence type="ECO:0000256" key="23">
    <source>
        <dbReference type="ARBA" id="ARBA00023316"/>
    </source>
</evidence>
<feature type="domain" description="Penicillin-binding protein OB-like" evidence="31">
    <location>
        <begin position="374"/>
        <end position="467"/>
    </location>
</feature>
<dbReference type="EC" id="3.4.16.4" evidence="6"/>
<dbReference type="InterPro" id="IPR050396">
    <property type="entry name" value="Glycosyltr_51/Transpeptidase"/>
</dbReference>
<evidence type="ECO:0000256" key="8">
    <source>
        <dbReference type="ARBA" id="ARBA00022475"/>
    </source>
</evidence>
<evidence type="ECO:0000256" key="15">
    <source>
        <dbReference type="ARBA" id="ARBA00022801"/>
    </source>
</evidence>
<feature type="compositionally biased region" description="Basic and acidic residues" evidence="28">
    <location>
        <begin position="331"/>
        <end position="345"/>
    </location>
</feature>
<evidence type="ECO:0000256" key="18">
    <source>
        <dbReference type="ARBA" id="ARBA00022984"/>
    </source>
</evidence>
<evidence type="ECO:0000313" key="33">
    <source>
        <dbReference type="Proteomes" id="UP001165678"/>
    </source>
</evidence>
<keyword evidence="21" id="KW-0046">Antibiotic resistance</keyword>
<dbReference type="GO" id="GO:0071555">
    <property type="term" value="P:cell wall organization"/>
    <property type="evidence" value="ECO:0007669"/>
    <property type="project" value="UniProtKB-KW"/>
</dbReference>
<comment type="pathway">
    <text evidence="27">Glycan biosynthesis.</text>
</comment>
<evidence type="ECO:0000256" key="16">
    <source>
        <dbReference type="ARBA" id="ARBA00022960"/>
    </source>
</evidence>
<evidence type="ECO:0000256" key="17">
    <source>
        <dbReference type="ARBA" id="ARBA00022968"/>
    </source>
</evidence>
<dbReference type="Gene3D" id="1.10.3810.10">
    <property type="entry name" value="Biosynthetic peptidoglycan transglycosylase-like"/>
    <property type="match status" value="1"/>
</dbReference>
<gene>
    <name evidence="32" type="ORF">OQ287_08930</name>
</gene>
<keyword evidence="33" id="KW-1185">Reference proteome</keyword>
<evidence type="ECO:0000256" key="22">
    <source>
        <dbReference type="ARBA" id="ARBA00023268"/>
    </source>
</evidence>
<keyword evidence="17" id="KW-0735">Signal-anchor</keyword>
<evidence type="ECO:0000256" key="20">
    <source>
        <dbReference type="ARBA" id="ARBA00023136"/>
    </source>
</evidence>
<feature type="domain" description="Glycosyl transferase family 51" evidence="30">
    <location>
        <begin position="59"/>
        <end position="233"/>
    </location>
</feature>
<protein>
    <recommendedName>
        <fullName evidence="7">Penicillin-binding protein 1A</fullName>
        <ecNumber evidence="25">2.4.99.28</ecNumber>
        <ecNumber evidence="6">3.4.16.4</ecNumber>
    </recommendedName>
</protein>
<comment type="catalytic activity">
    <reaction evidence="24">
        <text>Preferential cleavage: (Ac)2-L-Lys-D-Ala-|-D-Ala. Also transpeptidation of peptidyl-alanyl moieties that are N-acyl substituents of D-alanine.</text>
        <dbReference type="EC" id="3.4.16.4"/>
    </reaction>
</comment>
<dbReference type="AlphaFoldDB" id="A0AA41ZGZ0"/>
<evidence type="ECO:0000256" key="2">
    <source>
        <dbReference type="ARBA" id="ARBA00004249"/>
    </source>
</evidence>
<keyword evidence="12" id="KW-0328">Glycosyltransferase</keyword>
<keyword evidence="19" id="KW-1133">Transmembrane helix</keyword>
<dbReference type="GO" id="GO:0009252">
    <property type="term" value="P:peptidoglycan biosynthetic process"/>
    <property type="evidence" value="ECO:0007669"/>
    <property type="project" value="UniProtKB-KW"/>
</dbReference>
<dbReference type="GO" id="GO:0008360">
    <property type="term" value="P:regulation of cell shape"/>
    <property type="evidence" value="ECO:0007669"/>
    <property type="project" value="UniProtKB-KW"/>
</dbReference>
<evidence type="ECO:0000259" key="30">
    <source>
        <dbReference type="Pfam" id="PF00912"/>
    </source>
</evidence>
<feature type="region of interest" description="Disordered" evidence="28">
    <location>
        <begin position="797"/>
        <end position="840"/>
    </location>
</feature>
<comment type="similarity">
    <text evidence="5">In the N-terminal section; belongs to the glycosyltransferase 51 family.</text>
</comment>
<evidence type="ECO:0000256" key="21">
    <source>
        <dbReference type="ARBA" id="ARBA00023251"/>
    </source>
</evidence>
<organism evidence="32 33">
    <name type="scientific">Larsenimonas rhizosphaerae</name>
    <dbReference type="NCBI Taxonomy" id="2944682"/>
    <lineage>
        <taxon>Bacteria</taxon>
        <taxon>Pseudomonadati</taxon>
        <taxon>Pseudomonadota</taxon>
        <taxon>Gammaproteobacteria</taxon>
        <taxon>Oceanospirillales</taxon>
        <taxon>Halomonadaceae</taxon>
        <taxon>Larsenimonas</taxon>
    </lineage>
</organism>
<dbReference type="FunFam" id="1.10.3810.10:FF:000003">
    <property type="entry name" value="Penicillin-binding protein 1a"/>
    <property type="match status" value="1"/>
</dbReference>
<evidence type="ECO:0000256" key="11">
    <source>
        <dbReference type="ARBA" id="ARBA00022670"/>
    </source>
</evidence>
<keyword evidence="15" id="KW-0378">Hydrolase</keyword>
<dbReference type="Pfam" id="PF17092">
    <property type="entry name" value="PCB_OB"/>
    <property type="match status" value="1"/>
</dbReference>
<dbReference type="GO" id="GO:0030288">
    <property type="term" value="C:outer membrane-bounded periplasmic space"/>
    <property type="evidence" value="ECO:0007669"/>
    <property type="project" value="TreeGrafter"/>
</dbReference>
<feature type="domain" description="Penicillin-binding protein transpeptidase" evidence="29">
    <location>
        <begin position="471"/>
        <end position="740"/>
    </location>
</feature>
<dbReference type="InterPro" id="IPR001460">
    <property type="entry name" value="PCN-bd_Tpept"/>
</dbReference>
<dbReference type="GO" id="GO:0008955">
    <property type="term" value="F:peptidoglycan glycosyltransferase activity"/>
    <property type="evidence" value="ECO:0007669"/>
    <property type="project" value="UniProtKB-EC"/>
</dbReference>
<comment type="similarity">
    <text evidence="4">In the C-terminal section; belongs to the transpeptidase family.</text>
</comment>
<evidence type="ECO:0000259" key="29">
    <source>
        <dbReference type="Pfam" id="PF00905"/>
    </source>
</evidence>
<keyword evidence="16" id="KW-0133">Cell shape</keyword>
<keyword evidence="13" id="KW-0808">Transferase</keyword>
<keyword evidence="22" id="KW-0511">Multifunctional enzyme</keyword>
<name>A0AA41ZGZ0_9GAMM</name>
<feature type="compositionally biased region" description="Basic and acidic residues" evidence="28">
    <location>
        <begin position="807"/>
        <end position="824"/>
    </location>
</feature>
<evidence type="ECO:0000256" key="25">
    <source>
        <dbReference type="ARBA" id="ARBA00044770"/>
    </source>
</evidence>
<evidence type="ECO:0000256" key="6">
    <source>
        <dbReference type="ARBA" id="ARBA00012448"/>
    </source>
</evidence>
<evidence type="ECO:0000256" key="24">
    <source>
        <dbReference type="ARBA" id="ARBA00034000"/>
    </source>
</evidence>
<feature type="region of interest" description="Disordered" evidence="28">
    <location>
        <begin position="331"/>
        <end position="370"/>
    </location>
</feature>
<evidence type="ECO:0000256" key="27">
    <source>
        <dbReference type="ARBA" id="ARBA00060592"/>
    </source>
</evidence>
<dbReference type="GO" id="GO:0005886">
    <property type="term" value="C:plasma membrane"/>
    <property type="evidence" value="ECO:0007669"/>
    <property type="project" value="UniProtKB-SubCell"/>
</dbReference>
<accession>A0AA41ZGZ0</accession>
<comment type="function">
    <text evidence="1">Cell wall formation. Synthesis of cross-linked peptidoglycan from the lipid intermediates. The enzyme has a penicillin-insensitive transglycosylase N-terminal domain (formation of linear glycan strands) and a penicillin-sensitive transpeptidase C-terminal domain (cross-linking of the peptide subunits).</text>
</comment>
<keyword evidence="23" id="KW-0961">Cell wall biogenesis/degradation</keyword>
<evidence type="ECO:0000256" key="12">
    <source>
        <dbReference type="ARBA" id="ARBA00022676"/>
    </source>
</evidence>
<dbReference type="GO" id="GO:0008658">
    <property type="term" value="F:penicillin binding"/>
    <property type="evidence" value="ECO:0007669"/>
    <property type="project" value="InterPro"/>
</dbReference>
<keyword evidence="9" id="KW-0997">Cell inner membrane</keyword>
<evidence type="ECO:0000256" key="1">
    <source>
        <dbReference type="ARBA" id="ARBA00002624"/>
    </source>
</evidence>
<dbReference type="GO" id="GO:0006508">
    <property type="term" value="P:proteolysis"/>
    <property type="evidence" value="ECO:0007669"/>
    <property type="project" value="UniProtKB-KW"/>
</dbReference>
<evidence type="ECO:0000256" key="19">
    <source>
        <dbReference type="ARBA" id="ARBA00022989"/>
    </source>
</evidence>
<evidence type="ECO:0000256" key="26">
    <source>
        <dbReference type="ARBA" id="ARBA00049902"/>
    </source>
</evidence>
<keyword evidence="10" id="KW-0121">Carboxypeptidase</keyword>
<comment type="pathway">
    <text evidence="3">Cell wall biogenesis; peptidoglycan biosynthesis.</text>
</comment>
<dbReference type="InterPro" id="IPR031376">
    <property type="entry name" value="PCB_OB"/>
</dbReference>
<dbReference type="RefSeq" id="WP_250935360.1">
    <property type="nucleotide sequence ID" value="NZ_JAMLJK010000001.1"/>
</dbReference>
<evidence type="ECO:0000256" key="14">
    <source>
        <dbReference type="ARBA" id="ARBA00022692"/>
    </source>
</evidence>
<evidence type="ECO:0000256" key="3">
    <source>
        <dbReference type="ARBA" id="ARBA00004752"/>
    </source>
</evidence>
<dbReference type="Gene3D" id="3.40.710.10">
    <property type="entry name" value="DD-peptidase/beta-lactamase superfamily"/>
    <property type="match status" value="2"/>
</dbReference>
<keyword evidence="20" id="KW-0472">Membrane</keyword>
<dbReference type="GO" id="GO:0046677">
    <property type="term" value="P:response to antibiotic"/>
    <property type="evidence" value="ECO:0007669"/>
    <property type="project" value="UniProtKB-KW"/>
</dbReference>
<dbReference type="NCBIfam" id="TIGR02074">
    <property type="entry name" value="PBP_1a_fam"/>
    <property type="match status" value="1"/>
</dbReference>
<comment type="caution">
    <text evidence="32">The sequence shown here is derived from an EMBL/GenBank/DDBJ whole genome shotgun (WGS) entry which is preliminary data.</text>
</comment>
<dbReference type="PANTHER" id="PTHR32282">
    <property type="entry name" value="BINDING PROTEIN TRANSPEPTIDASE, PUTATIVE-RELATED"/>
    <property type="match status" value="1"/>
</dbReference>
<keyword evidence="14" id="KW-0812">Transmembrane</keyword>
<dbReference type="SUPFAM" id="SSF56601">
    <property type="entry name" value="beta-lactamase/transpeptidase-like"/>
    <property type="match status" value="1"/>
</dbReference>
<dbReference type="InterPro" id="IPR012338">
    <property type="entry name" value="Beta-lactam/transpept-like"/>
</dbReference>
<dbReference type="InterPro" id="IPR023346">
    <property type="entry name" value="Lysozyme-like_dom_sf"/>
</dbReference>
<evidence type="ECO:0000256" key="9">
    <source>
        <dbReference type="ARBA" id="ARBA00022519"/>
    </source>
</evidence>
<evidence type="ECO:0000256" key="7">
    <source>
        <dbReference type="ARBA" id="ARBA00018638"/>
    </source>
</evidence>
<dbReference type="SUPFAM" id="SSF53955">
    <property type="entry name" value="Lysozyme-like"/>
    <property type="match status" value="1"/>
</dbReference>
<dbReference type="InterPro" id="IPR001264">
    <property type="entry name" value="Glyco_trans_51"/>
</dbReference>
<keyword evidence="18" id="KW-0573">Peptidoglycan synthesis</keyword>
<evidence type="ECO:0000256" key="28">
    <source>
        <dbReference type="SAM" id="MobiDB-lite"/>
    </source>
</evidence>
<evidence type="ECO:0000259" key="31">
    <source>
        <dbReference type="Pfam" id="PF17092"/>
    </source>
</evidence>
<dbReference type="Pfam" id="PF00905">
    <property type="entry name" value="Transpeptidase"/>
    <property type="match status" value="1"/>
</dbReference>
<evidence type="ECO:0000256" key="10">
    <source>
        <dbReference type="ARBA" id="ARBA00022645"/>
    </source>
</evidence>
<dbReference type="EC" id="2.4.99.28" evidence="25"/>